<reference evidence="1" key="1">
    <citation type="submission" date="2021-03" db="EMBL/GenBank/DDBJ databases">
        <authorList>
            <person name="Bekaert M."/>
        </authorList>
    </citation>
    <scope>NUCLEOTIDE SEQUENCE</scope>
</reference>
<proteinExistence type="predicted"/>
<evidence type="ECO:0000313" key="2">
    <source>
        <dbReference type="Proteomes" id="UP000683360"/>
    </source>
</evidence>
<sequence>MQATNNHSLQMQPPPIIHYRYNHHHSCTTDTACTNHYRIQPPPITYLKTDLQSCSWIQPPPIMDCRSSHPPSGLILLHMIGYRSTASHYCGCSHRRFMDYRIDRNSHGLRIQAPPSPDYRCNHHDHGLDAIPPVILHGYSRSRTSGYNNSHSLQMQYHQSYYGYNHLTNHALQIQPPPVMHCSYSHHDHATDTATCNHTTDTTTTSHE</sequence>
<name>A0A8S3VMH7_MYTED</name>
<organism evidence="1 2">
    <name type="scientific">Mytilus edulis</name>
    <name type="common">Blue mussel</name>
    <dbReference type="NCBI Taxonomy" id="6550"/>
    <lineage>
        <taxon>Eukaryota</taxon>
        <taxon>Metazoa</taxon>
        <taxon>Spiralia</taxon>
        <taxon>Lophotrochozoa</taxon>
        <taxon>Mollusca</taxon>
        <taxon>Bivalvia</taxon>
        <taxon>Autobranchia</taxon>
        <taxon>Pteriomorphia</taxon>
        <taxon>Mytilida</taxon>
        <taxon>Mytiloidea</taxon>
        <taxon>Mytilidae</taxon>
        <taxon>Mytilinae</taxon>
        <taxon>Mytilus</taxon>
    </lineage>
</organism>
<dbReference type="EMBL" id="CAJPWZ010003256">
    <property type="protein sequence ID" value="CAG2254905.1"/>
    <property type="molecule type" value="Genomic_DNA"/>
</dbReference>
<gene>
    <name evidence="1" type="ORF">MEDL_66346</name>
</gene>
<dbReference type="Proteomes" id="UP000683360">
    <property type="component" value="Unassembled WGS sequence"/>
</dbReference>
<accession>A0A8S3VMH7</accession>
<dbReference type="AlphaFoldDB" id="A0A8S3VMH7"/>
<evidence type="ECO:0000313" key="1">
    <source>
        <dbReference type="EMBL" id="CAG2254905.1"/>
    </source>
</evidence>
<keyword evidence="2" id="KW-1185">Reference proteome</keyword>
<comment type="caution">
    <text evidence="1">The sequence shown here is derived from an EMBL/GenBank/DDBJ whole genome shotgun (WGS) entry which is preliminary data.</text>
</comment>
<protein>
    <submittedName>
        <fullName evidence="1">Uncharacterized protein</fullName>
    </submittedName>
</protein>